<keyword evidence="5 11" id="KW-0418">Kinase</keyword>
<feature type="domain" description="Polyphosphate kinase C-terminal" evidence="9">
    <location>
        <begin position="506"/>
        <end position="677"/>
    </location>
</feature>
<sequence>MPKQHIIPRDISWLSFNGRVLQEANDPTVPLEQRIRFLGIYSNNSDEFFRVRVATLKRMTEFAEKRKKLNLHMEEEPQKILDAIQLIVLQQQNEFHRIWEGILKELRKEKIVIVDEKHLNREQKNFVRTFFDEQVRSNVIPLMIESLQQLPYLRDKSIYLGVVMSKNNSAYKQKYSLIEVPAKALGRFVELPSRPGEHSIILLEDVIRFNLPYIFSYFDYYHFDSHIFKVTKDAELDIDNDISTTFVEKIEKGLKNRRKGKPVRFVYDKEMDAGLLEYLIRRLNLSRKSNLIPGGRIHNFRHFMDFPEVFKNKSARRKPFTHPALQNSVRVTDVIVKKDVMLHFPYHTFNALIDLLREAAMDPDVTSIKATAYRLAPNSKIINALINAARNGKEVVVMLELKARFDEEANLEWKEILEEEGVKVLLGVPRMKIHAKICIIKKRKGKKTIQYGFVSTGNLNERTAKVYGDHCLLTSNRNVMADINRIFKYLEHWHTGMQPLHACKTLMVCPVNMRKELEANINREIKNAKAKKQASIILKVNSLSDVRLINKLYEAALAGVEIKMVVRGIFCAMIENKKFKKPITAVSIVDEYLEHARVMIFHNGGKEKFYISSADWMVRNLDHRVEAAIPVNDPDIRQELKDIIHIQLRDNVKARILDNELSNNYVPSIGKKKIRSQIETYHYLYQKTLKPSAVSSN</sequence>
<dbReference type="InterPro" id="IPR025198">
    <property type="entry name" value="PPK_N_dom"/>
</dbReference>
<dbReference type="SUPFAM" id="SSF56024">
    <property type="entry name" value="Phospholipase D/nuclease"/>
    <property type="match status" value="2"/>
</dbReference>
<keyword evidence="4" id="KW-0547">Nucleotide-binding</keyword>
<proteinExistence type="inferred from homology"/>
<feature type="domain" description="Polyphosphate kinase N-terminal" evidence="8">
    <location>
        <begin position="7"/>
        <end position="114"/>
    </location>
</feature>
<evidence type="ECO:0000259" key="9">
    <source>
        <dbReference type="Pfam" id="PF13090"/>
    </source>
</evidence>
<dbReference type="Pfam" id="PF17941">
    <property type="entry name" value="PP_kinase_C_1"/>
    <property type="match status" value="1"/>
</dbReference>
<dbReference type="InterPro" id="IPR003414">
    <property type="entry name" value="PP_kinase"/>
</dbReference>
<evidence type="ECO:0000256" key="1">
    <source>
        <dbReference type="ARBA" id="ARBA00012960"/>
    </source>
</evidence>
<comment type="caution">
    <text evidence="11">The sequence shown here is derived from an EMBL/GenBank/DDBJ whole genome shotgun (WGS) entry which is preliminary data.</text>
</comment>
<dbReference type="InterPro" id="IPR041108">
    <property type="entry name" value="PP_kinase_C_1"/>
</dbReference>
<evidence type="ECO:0000256" key="6">
    <source>
        <dbReference type="ARBA" id="ARBA00022840"/>
    </source>
</evidence>
<dbReference type="SUPFAM" id="SSF143724">
    <property type="entry name" value="PHP14-like"/>
    <property type="match status" value="1"/>
</dbReference>
<dbReference type="SUPFAM" id="SSF140356">
    <property type="entry name" value="PPK N-terminal domain-like"/>
    <property type="match status" value="1"/>
</dbReference>
<name>A0A1J5SZ33_9ZZZZ</name>
<dbReference type="EC" id="2.7.4.1" evidence="1"/>
<dbReference type="GO" id="GO:0005524">
    <property type="term" value="F:ATP binding"/>
    <property type="evidence" value="ECO:0007669"/>
    <property type="project" value="UniProtKB-KW"/>
</dbReference>
<dbReference type="Pfam" id="PF13089">
    <property type="entry name" value="PP_kinase_N"/>
    <property type="match status" value="1"/>
</dbReference>
<evidence type="ECO:0000259" key="7">
    <source>
        <dbReference type="Pfam" id="PF02503"/>
    </source>
</evidence>
<evidence type="ECO:0000259" key="8">
    <source>
        <dbReference type="Pfam" id="PF13089"/>
    </source>
</evidence>
<dbReference type="Pfam" id="PF13090">
    <property type="entry name" value="PP_kinase_C"/>
    <property type="match status" value="1"/>
</dbReference>
<dbReference type="GO" id="GO:0008976">
    <property type="term" value="F:polyphosphate kinase activity"/>
    <property type="evidence" value="ECO:0007669"/>
    <property type="project" value="UniProtKB-EC"/>
</dbReference>
<dbReference type="EMBL" id="MLJW01000015">
    <property type="protein sequence ID" value="OIR13203.1"/>
    <property type="molecule type" value="Genomic_DNA"/>
</dbReference>
<reference evidence="11" key="1">
    <citation type="submission" date="2016-10" db="EMBL/GenBank/DDBJ databases">
        <title>Sequence of Gallionella enrichment culture.</title>
        <authorList>
            <person name="Poehlein A."/>
            <person name="Muehling M."/>
            <person name="Daniel R."/>
        </authorList>
    </citation>
    <scope>NUCLEOTIDE SEQUENCE</scope>
</reference>
<dbReference type="Pfam" id="PF02503">
    <property type="entry name" value="PP_kinase"/>
    <property type="match status" value="1"/>
</dbReference>
<keyword evidence="2" id="KW-0597">Phosphoprotein</keyword>
<feature type="domain" description="Polyphosphate kinase C-terminal" evidence="10">
    <location>
        <begin position="331"/>
        <end position="492"/>
    </location>
</feature>
<dbReference type="InterPro" id="IPR025200">
    <property type="entry name" value="PPK_C_dom2"/>
</dbReference>
<dbReference type="GO" id="GO:0006799">
    <property type="term" value="P:polyphosphate biosynthetic process"/>
    <property type="evidence" value="ECO:0007669"/>
    <property type="project" value="InterPro"/>
</dbReference>
<evidence type="ECO:0000256" key="2">
    <source>
        <dbReference type="ARBA" id="ARBA00022553"/>
    </source>
</evidence>
<evidence type="ECO:0000313" key="11">
    <source>
        <dbReference type="EMBL" id="OIR13203.1"/>
    </source>
</evidence>
<keyword evidence="3 11" id="KW-0808">Transferase</keyword>
<gene>
    <name evidence="11" type="primary">ppk_2</name>
    <name evidence="11" type="ORF">GALL_55880</name>
</gene>
<dbReference type="Gene3D" id="1.20.58.310">
    <property type="entry name" value="Polyphosphate kinase N-terminal domain"/>
    <property type="match status" value="1"/>
</dbReference>
<protein>
    <recommendedName>
        <fullName evidence="1">ATP-polyphosphate phosphotransferase</fullName>
        <ecNumber evidence="1">2.7.4.1</ecNumber>
    </recommendedName>
</protein>
<dbReference type="InterPro" id="IPR036832">
    <property type="entry name" value="PPK_N_dom_sf"/>
</dbReference>
<dbReference type="InterPro" id="IPR036830">
    <property type="entry name" value="PP_kinase_middle_dom_sf"/>
</dbReference>
<evidence type="ECO:0000256" key="4">
    <source>
        <dbReference type="ARBA" id="ARBA00022741"/>
    </source>
</evidence>
<dbReference type="PANTHER" id="PTHR30218">
    <property type="entry name" value="POLYPHOSPHATE KINASE"/>
    <property type="match status" value="1"/>
</dbReference>
<feature type="domain" description="Polyphosphate kinase middle" evidence="7">
    <location>
        <begin position="122"/>
        <end position="306"/>
    </location>
</feature>
<dbReference type="PIRSF" id="PIRSF015589">
    <property type="entry name" value="PP_kinase"/>
    <property type="match status" value="1"/>
</dbReference>
<dbReference type="InterPro" id="IPR024953">
    <property type="entry name" value="PP_kinase_middle"/>
</dbReference>
<keyword evidence="6" id="KW-0067">ATP-binding</keyword>
<dbReference type="NCBIfam" id="TIGR03705">
    <property type="entry name" value="poly_P_kin"/>
    <property type="match status" value="1"/>
</dbReference>
<evidence type="ECO:0000256" key="3">
    <source>
        <dbReference type="ARBA" id="ARBA00022679"/>
    </source>
</evidence>
<dbReference type="Gene3D" id="3.30.870.10">
    <property type="entry name" value="Endonuclease Chain A"/>
    <property type="match status" value="2"/>
</dbReference>
<dbReference type="AlphaFoldDB" id="A0A1J5SZ33"/>
<dbReference type="HAMAP" id="MF_00347">
    <property type="entry name" value="Polyphosphate_kinase"/>
    <property type="match status" value="1"/>
</dbReference>
<evidence type="ECO:0000259" key="10">
    <source>
        <dbReference type="Pfam" id="PF17941"/>
    </source>
</evidence>
<dbReference type="PANTHER" id="PTHR30218:SF0">
    <property type="entry name" value="POLYPHOSPHATE KINASE"/>
    <property type="match status" value="1"/>
</dbReference>
<accession>A0A1J5SZ33</accession>
<dbReference type="NCBIfam" id="NF003917">
    <property type="entry name" value="PRK05443.1-1"/>
    <property type="match status" value="1"/>
</dbReference>
<organism evidence="11">
    <name type="scientific">mine drainage metagenome</name>
    <dbReference type="NCBI Taxonomy" id="410659"/>
    <lineage>
        <taxon>unclassified sequences</taxon>
        <taxon>metagenomes</taxon>
        <taxon>ecological metagenomes</taxon>
    </lineage>
</organism>
<dbReference type="Gene3D" id="3.30.1840.10">
    <property type="entry name" value="Polyphosphate kinase middle domain"/>
    <property type="match status" value="1"/>
</dbReference>
<dbReference type="GO" id="GO:0009358">
    <property type="term" value="C:polyphosphate kinase complex"/>
    <property type="evidence" value="ECO:0007669"/>
    <property type="project" value="InterPro"/>
</dbReference>
<evidence type="ECO:0000256" key="5">
    <source>
        <dbReference type="ARBA" id="ARBA00022777"/>
    </source>
</evidence>